<dbReference type="AlphaFoldDB" id="A0A9X2RIK6"/>
<evidence type="ECO:0000313" key="1">
    <source>
        <dbReference type="EMBL" id="MCQ8186165.1"/>
    </source>
</evidence>
<proteinExistence type="predicted"/>
<sequence>MSLTSARLGLSYLAEAQAQKHVTVNESLRRLDGILHVRVKSVSLTAEPGASEGDAYILPQNATGAAWSGQPEGTLMIFQEGAWTAVAPFAGLVVYSEEDAGLRAHDGSGWRLLSESRTVGVNASADAVNRLAVKSDAVLLGHDDTGGSGDVRVNINKAQSTGTASLVFQTNYTAMAEFGLAGTDEFSIKVRASDGTYRTALTIDRETGAVSMPNTA</sequence>
<dbReference type="RefSeq" id="WP_256620059.1">
    <property type="nucleotide sequence ID" value="NZ_JANIBC010000013.1"/>
</dbReference>
<gene>
    <name evidence="1" type="ORF">NOG11_12320</name>
</gene>
<comment type="caution">
    <text evidence="1">The sequence shown here is derived from an EMBL/GenBank/DDBJ whole genome shotgun (WGS) entry which is preliminary data.</text>
</comment>
<organism evidence="1 2">
    <name type="scientific">Parvularcula maris</name>
    <dbReference type="NCBI Taxonomy" id="2965077"/>
    <lineage>
        <taxon>Bacteria</taxon>
        <taxon>Pseudomonadati</taxon>
        <taxon>Pseudomonadota</taxon>
        <taxon>Alphaproteobacteria</taxon>
        <taxon>Parvularculales</taxon>
        <taxon>Parvularculaceae</taxon>
        <taxon>Parvularcula</taxon>
    </lineage>
</organism>
<keyword evidence="2" id="KW-1185">Reference proteome</keyword>
<protein>
    <submittedName>
        <fullName evidence="1">DUF2793 domain-containing protein</fullName>
    </submittedName>
</protein>
<dbReference type="InterPro" id="IPR021251">
    <property type="entry name" value="DUF2793"/>
</dbReference>
<dbReference type="Pfam" id="PF10983">
    <property type="entry name" value="DUF2793"/>
    <property type="match status" value="1"/>
</dbReference>
<reference evidence="1" key="1">
    <citation type="submission" date="2022-07" db="EMBL/GenBank/DDBJ databases">
        <title>Parvularcula maris sp. nov., an algicidal bacterium isolated from seawater.</title>
        <authorList>
            <person name="Li F."/>
        </authorList>
    </citation>
    <scope>NUCLEOTIDE SEQUENCE</scope>
    <source>
        <strain evidence="1">BGMRC 0090</strain>
    </source>
</reference>
<dbReference type="Proteomes" id="UP001142610">
    <property type="component" value="Unassembled WGS sequence"/>
</dbReference>
<evidence type="ECO:0000313" key="2">
    <source>
        <dbReference type="Proteomes" id="UP001142610"/>
    </source>
</evidence>
<dbReference type="EMBL" id="JANIBC010000013">
    <property type="protein sequence ID" value="MCQ8186165.1"/>
    <property type="molecule type" value="Genomic_DNA"/>
</dbReference>
<accession>A0A9X2RIK6</accession>
<name>A0A9X2RIK6_9PROT</name>